<gene>
    <name evidence="2" type="ORF">HannXRQ_Chr03g0066171</name>
</gene>
<keyword evidence="1" id="KW-1133">Transmembrane helix</keyword>
<evidence type="ECO:0000313" key="2">
    <source>
        <dbReference type="EMBL" id="OTG30589.1"/>
    </source>
</evidence>
<name>A0A251V5L7_HELAN</name>
<accession>A0A251V5L7</accession>
<reference evidence="3" key="1">
    <citation type="journal article" date="2017" name="Nature">
        <title>The sunflower genome provides insights into oil metabolism, flowering and Asterid evolution.</title>
        <authorList>
            <person name="Badouin H."/>
            <person name="Gouzy J."/>
            <person name="Grassa C.J."/>
            <person name="Murat F."/>
            <person name="Staton S.E."/>
            <person name="Cottret L."/>
            <person name="Lelandais-Briere C."/>
            <person name="Owens G.L."/>
            <person name="Carrere S."/>
            <person name="Mayjonade B."/>
            <person name="Legrand L."/>
            <person name="Gill N."/>
            <person name="Kane N.C."/>
            <person name="Bowers J.E."/>
            <person name="Hubner S."/>
            <person name="Bellec A."/>
            <person name="Berard A."/>
            <person name="Berges H."/>
            <person name="Blanchet N."/>
            <person name="Boniface M.C."/>
            <person name="Brunel D."/>
            <person name="Catrice O."/>
            <person name="Chaidir N."/>
            <person name="Claudel C."/>
            <person name="Donnadieu C."/>
            <person name="Faraut T."/>
            <person name="Fievet G."/>
            <person name="Helmstetter N."/>
            <person name="King M."/>
            <person name="Knapp S.J."/>
            <person name="Lai Z."/>
            <person name="Le Paslier M.C."/>
            <person name="Lippi Y."/>
            <person name="Lorenzon L."/>
            <person name="Mandel J.R."/>
            <person name="Marage G."/>
            <person name="Marchand G."/>
            <person name="Marquand E."/>
            <person name="Bret-Mestries E."/>
            <person name="Morien E."/>
            <person name="Nambeesan S."/>
            <person name="Nguyen T."/>
            <person name="Pegot-Espagnet P."/>
            <person name="Pouilly N."/>
            <person name="Raftis F."/>
            <person name="Sallet E."/>
            <person name="Schiex T."/>
            <person name="Thomas J."/>
            <person name="Vandecasteele C."/>
            <person name="Vares D."/>
            <person name="Vear F."/>
            <person name="Vautrin S."/>
            <person name="Crespi M."/>
            <person name="Mangin B."/>
            <person name="Burke J.M."/>
            <person name="Salse J."/>
            <person name="Munos S."/>
            <person name="Vincourt P."/>
            <person name="Rieseberg L.H."/>
            <person name="Langlade N.B."/>
        </authorList>
    </citation>
    <scope>NUCLEOTIDE SEQUENCE [LARGE SCALE GENOMIC DNA]</scope>
    <source>
        <strain evidence="3">cv. SF193</strain>
    </source>
</reference>
<feature type="transmembrane region" description="Helical" evidence="1">
    <location>
        <begin position="12"/>
        <end position="31"/>
    </location>
</feature>
<dbReference type="EMBL" id="CM007892">
    <property type="protein sequence ID" value="OTG30589.1"/>
    <property type="molecule type" value="Genomic_DNA"/>
</dbReference>
<keyword evidence="1" id="KW-0472">Membrane</keyword>
<organism evidence="2 3">
    <name type="scientific">Helianthus annuus</name>
    <name type="common">Common sunflower</name>
    <dbReference type="NCBI Taxonomy" id="4232"/>
    <lineage>
        <taxon>Eukaryota</taxon>
        <taxon>Viridiplantae</taxon>
        <taxon>Streptophyta</taxon>
        <taxon>Embryophyta</taxon>
        <taxon>Tracheophyta</taxon>
        <taxon>Spermatophyta</taxon>
        <taxon>Magnoliopsida</taxon>
        <taxon>eudicotyledons</taxon>
        <taxon>Gunneridae</taxon>
        <taxon>Pentapetalae</taxon>
        <taxon>asterids</taxon>
        <taxon>campanulids</taxon>
        <taxon>Asterales</taxon>
        <taxon>Asteraceae</taxon>
        <taxon>Asteroideae</taxon>
        <taxon>Heliantheae alliance</taxon>
        <taxon>Heliantheae</taxon>
        <taxon>Helianthus</taxon>
    </lineage>
</organism>
<proteinExistence type="predicted"/>
<sequence>MQSISRYRFEKSVIISVAIISVIYTDISPIFCISDIGHLTDNIDRPNYSHIIRW</sequence>
<dbReference type="Proteomes" id="UP000215914">
    <property type="component" value="Chromosome 3"/>
</dbReference>
<protein>
    <submittedName>
        <fullName evidence="2">Uncharacterized protein</fullName>
    </submittedName>
</protein>
<keyword evidence="3" id="KW-1185">Reference proteome</keyword>
<dbReference type="AlphaFoldDB" id="A0A251V5L7"/>
<keyword evidence="1" id="KW-0812">Transmembrane</keyword>
<dbReference type="InParanoid" id="A0A251V5L7"/>
<evidence type="ECO:0000256" key="1">
    <source>
        <dbReference type="SAM" id="Phobius"/>
    </source>
</evidence>
<evidence type="ECO:0000313" key="3">
    <source>
        <dbReference type="Proteomes" id="UP000215914"/>
    </source>
</evidence>